<dbReference type="AlphaFoldDB" id="A0A1Y1RPT0"/>
<feature type="domain" description="DNA-binding protein Rv2175c wHTH" evidence="2">
    <location>
        <begin position="16"/>
        <end position="61"/>
    </location>
</feature>
<dbReference type="InterPro" id="IPR048576">
    <property type="entry name" value="Rv2175c_wHTH"/>
</dbReference>
<organism evidence="3 4">
    <name type="scientific">Rothia nasimurium</name>
    <dbReference type="NCBI Taxonomy" id="85336"/>
    <lineage>
        <taxon>Bacteria</taxon>
        <taxon>Bacillati</taxon>
        <taxon>Actinomycetota</taxon>
        <taxon>Actinomycetes</taxon>
        <taxon>Micrococcales</taxon>
        <taxon>Micrococcaceae</taxon>
        <taxon>Rothia</taxon>
    </lineage>
</organism>
<feature type="domain" description="Rv2175c C-terminal" evidence="1">
    <location>
        <begin position="68"/>
        <end position="122"/>
    </location>
</feature>
<sequence length="123" mass="13603">MTDEKTTPQVMELVGDWLTIPDIAETLDLKVTRVHNLLADGTLLAVRDPETGVRKVPALFMREDRVLESLKGTVSVLSDAGFTAEEAIVWLYTADDSLPGRPIDALIDGRKTEVRRRASALAW</sequence>
<evidence type="ECO:0000313" key="4">
    <source>
        <dbReference type="Proteomes" id="UP000192359"/>
    </source>
</evidence>
<accession>A0A1Y1RPT0</accession>
<dbReference type="InterPro" id="IPR041098">
    <property type="entry name" value="Rv2175c_C"/>
</dbReference>
<dbReference type="Proteomes" id="UP000192359">
    <property type="component" value="Unassembled WGS sequence"/>
</dbReference>
<dbReference type="GO" id="GO:0003677">
    <property type="term" value="F:DNA binding"/>
    <property type="evidence" value="ECO:0007669"/>
    <property type="project" value="InterPro"/>
</dbReference>
<reference evidence="3 4" key="1">
    <citation type="submission" date="2016-05" db="EMBL/GenBank/DDBJ databases">
        <title>Draft genome sequence of a porcine commensal Rothia nasimurium.</title>
        <authorList>
            <person name="Gaiser R.A."/>
            <person name="Van Baarlen P."/>
            <person name="Wells J.M."/>
        </authorList>
    </citation>
    <scope>NUCLEOTIDE SEQUENCE [LARGE SCALE GENOMIC DNA]</scope>
    <source>
        <strain evidence="3 4">PT-32</strain>
    </source>
</reference>
<evidence type="ECO:0000259" key="1">
    <source>
        <dbReference type="Pfam" id="PF18367"/>
    </source>
</evidence>
<dbReference type="Pfam" id="PF18367">
    <property type="entry name" value="Rv2175c_C"/>
    <property type="match status" value="1"/>
</dbReference>
<keyword evidence="4" id="KW-1185">Reference proteome</keyword>
<dbReference type="Pfam" id="PF21531">
    <property type="entry name" value="Rv2175c_wHTH"/>
    <property type="match status" value="1"/>
</dbReference>
<protein>
    <submittedName>
        <fullName evidence="3">Transcriptional regulator</fullName>
    </submittedName>
</protein>
<evidence type="ECO:0000259" key="2">
    <source>
        <dbReference type="Pfam" id="PF21531"/>
    </source>
</evidence>
<name>A0A1Y1RPT0_9MICC</name>
<dbReference type="EMBL" id="LXWF01000022">
    <property type="protein sequence ID" value="ORC18923.1"/>
    <property type="molecule type" value="Genomic_DNA"/>
</dbReference>
<gene>
    <name evidence="3" type="ORF">A7979_02715</name>
</gene>
<proteinExistence type="predicted"/>
<evidence type="ECO:0000313" key="3">
    <source>
        <dbReference type="EMBL" id="ORC18923.1"/>
    </source>
</evidence>
<comment type="caution">
    <text evidence="3">The sequence shown here is derived from an EMBL/GenBank/DDBJ whole genome shotgun (WGS) entry which is preliminary data.</text>
</comment>